<dbReference type="GO" id="GO:0005886">
    <property type="term" value="C:plasma membrane"/>
    <property type="evidence" value="ECO:0007669"/>
    <property type="project" value="TreeGrafter"/>
</dbReference>
<dbReference type="InterPro" id="IPR029787">
    <property type="entry name" value="Nucleotide_cyclase"/>
</dbReference>
<dbReference type="SUPFAM" id="SSF55073">
    <property type="entry name" value="Nucleotide cyclase"/>
    <property type="match status" value="1"/>
</dbReference>
<feature type="transmembrane region" description="Helical" evidence="4">
    <location>
        <begin position="94"/>
        <end position="116"/>
    </location>
</feature>
<name>A0A091B9T9_9GAMM</name>
<dbReference type="AlphaFoldDB" id="A0A091B9T9"/>
<evidence type="ECO:0000313" key="6">
    <source>
        <dbReference type="EMBL" id="KFN48267.1"/>
    </source>
</evidence>
<dbReference type="InterPro" id="IPR007894">
    <property type="entry name" value="MASE2"/>
</dbReference>
<evidence type="ECO:0000259" key="5">
    <source>
        <dbReference type="PROSITE" id="PS50887"/>
    </source>
</evidence>
<dbReference type="InterPro" id="IPR043128">
    <property type="entry name" value="Rev_trsase/Diguanyl_cyclase"/>
</dbReference>
<dbReference type="STRING" id="1121013.GCA_000426365_00469"/>
<dbReference type="InterPro" id="IPR000160">
    <property type="entry name" value="GGDEF_dom"/>
</dbReference>
<dbReference type="RefSeq" id="WP_081683229.1">
    <property type="nucleotide sequence ID" value="NZ_AUFF01000001.1"/>
</dbReference>
<protein>
    <recommendedName>
        <fullName evidence="2">diguanylate cyclase</fullName>
        <ecNumber evidence="2">2.7.7.65</ecNumber>
    </recommendedName>
</protein>
<feature type="transmembrane region" description="Helical" evidence="4">
    <location>
        <begin position="28"/>
        <end position="46"/>
    </location>
</feature>
<dbReference type="NCBIfam" id="TIGR00254">
    <property type="entry name" value="GGDEF"/>
    <property type="match status" value="1"/>
</dbReference>
<evidence type="ECO:0000313" key="7">
    <source>
        <dbReference type="Proteomes" id="UP000029391"/>
    </source>
</evidence>
<evidence type="ECO:0000256" key="3">
    <source>
        <dbReference type="ARBA" id="ARBA00034247"/>
    </source>
</evidence>
<keyword evidence="4" id="KW-0812">Transmembrane</keyword>
<dbReference type="GO" id="GO:0043709">
    <property type="term" value="P:cell adhesion involved in single-species biofilm formation"/>
    <property type="evidence" value="ECO:0007669"/>
    <property type="project" value="TreeGrafter"/>
</dbReference>
<dbReference type="InterPro" id="IPR050469">
    <property type="entry name" value="Diguanylate_Cyclase"/>
</dbReference>
<feature type="transmembrane region" description="Helical" evidence="4">
    <location>
        <begin position="157"/>
        <end position="182"/>
    </location>
</feature>
<dbReference type="eggNOG" id="COG3706">
    <property type="taxonomic scope" value="Bacteria"/>
</dbReference>
<feature type="transmembrane region" description="Helical" evidence="4">
    <location>
        <begin position="128"/>
        <end position="151"/>
    </location>
</feature>
<keyword evidence="4" id="KW-0472">Membrane</keyword>
<dbReference type="Pfam" id="PF00990">
    <property type="entry name" value="GGDEF"/>
    <property type="match status" value="1"/>
</dbReference>
<dbReference type="Proteomes" id="UP000029391">
    <property type="component" value="Unassembled WGS sequence"/>
</dbReference>
<organism evidence="6 7">
    <name type="scientific">Arenimonas composti TR7-09 = DSM 18010</name>
    <dbReference type="NCBI Taxonomy" id="1121013"/>
    <lineage>
        <taxon>Bacteria</taxon>
        <taxon>Pseudomonadati</taxon>
        <taxon>Pseudomonadota</taxon>
        <taxon>Gammaproteobacteria</taxon>
        <taxon>Lysobacterales</taxon>
        <taxon>Lysobacteraceae</taxon>
        <taxon>Arenimonas</taxon>
    </lineage>
</organism>
<dbReference type="PROSITE" id="PS50887">
    <property type="entry name" value="GGDEF"/>
    <property type="match status" value="1"/>
</dbReference>
<comment type="caution">
    <text evidence="6">The sequence shown here is derived from an EMBL/GenBank/DDBJ whole genome shotgun (WGS) entry which is preliminary data.</text>
</comment>
<keyword evidence="7" id="KW-1185">Reference proteome</keyword>
<comment type="cofactor">
    <cofactor evidence="1">
        <name>Mg(2+)</name>
        <dbReference type="ChEBI" id="CHEBI:18420"/>
    </cofactor>
</comment>
<dbReference type="PANTHER" id="PTHR45138">
    <property type="entry name" value="REGULATORY COMPONENTS OF SENSORY TRANSDUCTION SYSTEM"/>
    <property type="match status" value="1"/>
</dbReference>
<dbReference type="EC" id="2.7.7.65" evidence="2"/>
<dbReference type="EMBL" id="AWXU01000056">
    <property type="protein sequence ID" value="KFN48267.1"/>
    <property type="molecule type" value="Genomic_DNA"/>
</dbReference>
<dbReference type="FunFam" id="3.30.70.270:FF:000001">
    <property type="entry name" value="Diguanylate cyclase domain protein"/>
    <property type="match status" value="1"/>
</dbReference>
<dbReference type="OrthoDB" id="9803824at2"/>
<dbReference type="SMART" id="SM00267">
    <property type="entry name" value="GGDEF"/>
    <property type="match status" value="1"/>
</dbReference>
<evidence type="ECO:0000256" key="2">
    <source>
        <dbReference type="ARBA" id="ARBA00012528"/>
    </source>
</evidence>
<dbReference type="GO" id="GO:0052621">
    <property type="term" value="F:diguanylate cyclase activity"/>
    <property type="evidence" value="ECO:0007669"/>
    <property type="project" value="UniProtKB-EC"/>
</dbReference>
<dbReference type="PANTHER" id="PTHR45138:SF9">
    <property type="entry name" value="DIGUANYLATE CYCLASE DGCM-RELATED"/>
    <property type="match status" value="1"/>
</dbReference>
<dbReference type="CDD" id="cd01949">
    <property type="entry name" value="GGDEF"/>
    <property type="match status" value="1"/>
</dbReference>
<sequence>MRDDHPPRNPEAGTARLSDLHLLPRRVYRFRMLGMGLGAPPIALVLQELGAPMWTWAWLLVTCLVWPQVAYVIARRSASPFDAELRNLMADSMIAGLWAPLMHFTALPSALLVTVATADKINSGIRGLWLRSLPGMFLAVLVGGLLTGFAFRPETSLPVLLACLPIMIVHTLAVSLASYQLVRKVQAQNRRLDELSRTDVLTGLDNRRHWQDQAEALLQRHHREGRPATLMLVDVDLFKQINDRHGHAAGDDVLRGIAALLRRGAGPQARVGRLGGDEFALALPVGIAEAEHVAEQLRAGVEQLRLADAPALRCSISLGLAEAGPTHLGLREWSEAADKALYRAKHGGRNQLVRQGDSLEPDPA</sequence>
<feature type="domain" description="GGDEF" evidence="5">
    <location>
        <begin position="226"/>
        <end position="357"/>
    </location>
</feature>
<evidence type="ECO:0000256" key="4">
    <source>
        <dbReference type="SAM" id="Phobius"/>
    </source>
</evidence>
<keyword evidence="4" id="KW-1133">Transmembrane helix</keyword>
<evidence type="ECO:0000256" key="1">
    <source>
        <dbReference type="ARBA" id="ARBA00001946"/>
    </source>
</evidence>
<comment type="catalytic activity">
    <reaction evidence="3">
        <text>2 GTP = 3',3'-c-di-GMP + 2 diphosphate</text>
        <dbReference type="Rhea" id="RHEA:24898"/>
        <dbReference type="ChEBI" id="CHEBI:33019"/>
        <dbReference type="ChEBI" id="CHEBI:37565"/>
        <dbReference type="ChEBI" id="CHEBI:58805"/>
        <dbReference type="EC" id="2.7.7.65"/>
    </reaction>
</comment>
<accession>A0A091B9T9</accession>
<dbReference type="Gene3D" id="3.30.70.270">
    <property type="match status" value="1"/>
</dbReference>
<proteinExistence type="predicted"/>
<dbReference type="GO" id="GO:1902201">
    <property type="term" value="P:negative regulation of bacterial-type flagellum-dependent cell motility"/>
    <property type="evidence" value="ECO:0007669"/>
    <property type="project" value="TreeGrafter"/>
</dbReference>
<feature type="transmembrane region" description="Helical" evidence="4">
    <location>
        <begin position="53"/>
        <end position="74"/>
    </location>
</feature>
<gene>
    <name evidence="6" type="ORF">P873_01540</name>
</gene>
<dbReference type="Pfam" id="PF05230">
    <property type="entry name" value="MASE2"/>
    <property type="match status" value="1"/>
</dbReference>
<reference evidence="6 7" key="1">
    <citation type="submission" date="2013-09" db="EMBL/GenBank/DDBJ databases">
        <title>Genome sequencing of Arenimonas composti.</title>
        <authorList>
            <person name="Chen F."/>
            <person name="Wang G."/>
        </authorList>
    </citation>
    <scope>NUCLEOTIDE SEQUENCE [LARGE SCALE GENOMIC DNA]</scope>
    <source>
        <strain evidence="6 7">TR7-09</strain>
    </source>
</reference>